<dbReference type="Pfam" id="PF07690">
    <property type="entry name" value="MFS_1"/>
    <property type="match status" value="1"/>
</dbReference>
<feature type="domain" description="Major facilitator superfamily (MFS) profile" evidence="6">
    <location>
        <begin position="1"/>
        <end position="475"/>
    </location>
</feature>
<feature type="transmembrane region" description="Helical" evidence="5">
    <location>
        <begin position="116"/>
        <end position="139"/>
    </location>
</feature>
<accession>A0ABR1SXD1</accession>
<feature type="transmembrane region" description="Helical" evidence="5">
    <location>
        <begin position="28"/>
        <end position="47"/>
    </location>
</feature>
<feature type="transmembrane region" description="Helical" evidence="5">
    <location>
        <begin position="187"/>
        <end position="206"/>
    </location>
</feature>
<dbReference type="Gene3D" id="1.20.1250.20">
    <property type="entry name" value="MFS general substrate transporter like domains"/>
    <property type="match status" value="1"/>
</dbReference>
<dbReference type="SUPFAM" id="SSF103473">
    <property type="entry name" value="MFS general substrate transporter"/>
    <property type="match status" value="1"/>
</dbReference>
<dbReference type="PANTHER" id="PTHR23501:SF198">
    <property type="entry name" value="AZOLE RESISTANCE PROTEIN 1-RELATED"/>
    <property type="match status" value="1"/>
</dbReference>
<dbReference type="Gene3D" id="1.20.1720.10">
    <property type="entry name" value="Multidrug resistance protein D"/>
    <property type="match status" value="1"/>
</dbReference>
<feature type="transmembrane region" description="Helical" evidence="5">
    <location>
        <begin position="84"/>
        <end position="109"/>
    </location>
</feature>
<sequence>MSKPHLTQGFDIATIVPALSRRFDSLDLIAWFSAAYFFPQACLAIGFGRLAAVANTRMLVVIDGILLIVGSILCIIANSATVFILGRVITGLGIALGFPLCATILICITSPDERPLYMAGCVGVDVMSLAFGSLLGGFFETNIDYRWVFALTIFGAVMSMIFIYPFQQPARPTDHFSAWQHVCRFDFLGFGLFLVCSICLLLALQMATQSGRWNSTPVVVLFALFTATLPIFILQQRTHSHPDDRLLPRGTFSRDMSLLLGFGFFTMFAMYGSVHGLSSFDTGICLLAFFITSGVASLATGVSTEFVTYTNTIVLTGVSLALVGSAVLTTLDQNTSRLKASLLTMISGFGFGTAQTLAVVFSQSWVAEHLQSLTVSIALMMQLLGGTLGLVLGGSLLNMRVRAGLQHLQGTLNEAQVAEIAQGSLPPEVLDTLPKSVTVEVYTIMAQAVQNIFYTATGAVAVAGLLALCMRWHRIKTSS</sequence>
<evidence type="ECO:0000313" key="7">
    <source>
        <dbReference type="EMBL" id="KAK8038987.1"/>
    </source>
</evidence>
<name>A0ABR1SXD1_9PEZI</name>
<keyword evidence="8" id="KW-1185">Reference proteome</keyword>
<protein>
    <recommendedName>
        <fullName evidence="6">Major facilitator superfamily (MFS) profile domain-containing protein</fullName>
    </recommendedName>
</protein>
<feature type="transmembrane region" description="Helical" evidence="5">
    <location>
        <begin position="452"/>
        <end position="470"/>
    </location>
</feature>
<evidence type="ECO:0000256" key="5">
    <source>
        <dbReference type="SAM" id="Phobius"/>
    </source>
</evidence>
<dbReference type="InterPro" id="IPR036259">
    <property type="entry name" value="MFS_trans_sf"/>
</dbReference>
<feature type="transmembrane region" description="Helical" evidence="5">
    <location>
        <begin position="145"/>
        <end position="166"/>
    </location>
</feature>
<feature type="transmembrane region" description="Helical" evidence="5">
    <location>
        <begin position="218"/>
        <end position="235"/>
    </location>
</feature>
<evidence type="ECO:0000259" key="6">
    <source>
        <dbReference type="PROSITE" id="PS50850"/>
    </source>
</evidence>
<dbReference type="InterPro" id="IPR011701">
    <property type="entry name" value="MFS"/>
</dbReference>
<keyword evidence="2 5" id="KW-0812">Transmembrane</keyword>
<evidence type="ECO:0000256" key="3">
    <source>
        <dbReference type="ARBA" id="ARBA00022989"/>
    </source>
</evidence>
<feature type="transmembrane region" description="Helical" evidence="5">
    <location>
        <begin position="59"/>
        <end position="78"/>
    </location>
</feature>
<reference evidence="7 8" key="1">
    <citation type="submission" date="2023-01" db="EMBL/GenBank/DDBJ databases">
        <title>Analysis of 21 Apiospora genomes using comparative genomics revels a genus with tremendous synthesis potential of carbohydrate active enzymes and secondary metabolites.</title>
        <authorList>
            <person name="Sorensen T."/>
        </authorList>
    </citation>
    <scope>NUCLEOTIDE SEQUENCE [LARGE SCALE GENOMIC DNA]</scope>
    <source>
        <strain evidence="7 8">CBS 33761</strain>
    </source>
</reference>
<evidence type="ECO:0000313" key="8">
    <source>
        <dbReference type="Proteomes" id="UP001444661"/>
    </source>
</evidence>
<dbReference type="PANTHER" id="PTHR23501">
    <property type="entry name" value="MAJOR FACILITATOR SUPERFAMILY"/>
    <property type="match status" value="1"/>
</dbReference>
<organism evidence="7 8">
    <name type="scientific">Apiospora rasikravindrae</name>
    <dbReference type="NCBI Taxonomy" id="990691"/>
    <lineage>
        <taxon>Eukaryota</taxon>
        <taxon>Fungi</taxon>
        <taxon>Dikarya</taxon>
        <taxon>Ascomycota</taxon>
        <taxon>Pezizomycotina</taxon>
        <taxon>Sordariomycetes</taxon>
        <taxon>Xylariomycetidae</taxon>
        <taxon>Amphisphaeriales</taxon>
        <taxon>Apiosporaceae</taxon>
        <taxon>Apiospora</taxon>
    </lineage>
</organism>
<gene>
    <name evidence="7" type="ORF">PG993_007398</name>
</gene>
<evidence type="ECO:0000256" key="1">
    <source>
        <dbReference type="ARBA" id="ARBA00004141"/>
    </source>
</evidence>
<comment type="subcellular location">
    <subcellularLocation>
        <location evidence="1">Membrane</location>
        <topology evidence="1">Multi-pass membrane protein</topology>
    </subcellularLocation>
</comment>
<feature type="transmembrane region" description="Helical" evidence="5">
    <location>
        <begin position="256"/>
        <end position="274"/>
    </location>
</feature>
<evidence type="ECO:0000256" key="2">
    <source>
        <dbReference type="ARBA" id="ARBA00022692"/>
    </source>
</evidence>
<dbReference type="PROSITE" id="PS50850">
    <property type="entry name" value="MFS"/>
    <property type="match status" value="1"/>
</dbReference>
<keyword evidence="4 5" id="KW-0472">Membrane</keyword>
<dbReference type="InterPro" id="IPR020846">
    <property type="entry name" value="MFS_dom"/>
</dbReference>
<feature type="transmembrane region" description="Helical" evidence="5">
    <location>
        <begin position="340"/>
        <end position="361"/>
    </location>
</feature>
<proteinExistence type="predicted"/>
<dbReference type="Proteomes" id="UP001444661">
    <property type="component" value="Unassembled WGS sequence"/>
</dbReference>
<evidence type="ECO:0000256" key="4">
    <source>
        <dbReference type="ARBA" id="ARBA00023136"/>
    </source>
</evidence>
<feature type="transmembrane region" description="Helical" evidence="5">
    <location>
        <begin position="306"/>
        <end position="328"/>
    </location>
</feature>
<comment type="caution">
    <text evidence="7">The sequence shown here is derived from an EMBL/GenBank/DDBJ whole genome shotgun (WGS) entry which is preliminary data.</text>
</comment>
<feature type="transmembrane region" description="Helical" evidence="5">
    <location>
        <begin position="280"/>
        <end position="299"/>
    </location>
</feature>
<keyword evidence="3 5" id="KW-1133">Transmembrane helix</keyword>
<feature type="transmembrane region" description="Helical" evidence="5">
    <location>
        <begin position="373"/>
        <end position="397"/>
    </location>
</feature>
<dbReference type="EMBL" id="JAQQWK010000006">
    <property type="protein sequence ID" value="KAK8038987.1"/>
    <property type="molecule type" value="Genomic_DNA"/>
</dbReference>